<dbReference type="InterPro" id="IPR017871">
    <property type="entry name" value="ABC_transporter-like_CS"/>
</dbReference>
<reference evidence="5 6" key="1">
    <citation type="journal article" date="2014" name="Genome Announc.">
        <title>Draft genome sequences of eight enterohepatic helicobacter species isolated from both laboratory and wild rodents.</title>
        <authorList>
            <person name="Sheh A."/>
            <person name="Shen Z."/>
            <person name="Fox J.G."/>
        </authorList>
    </citation>
    <scope>NUCLEOTIDE SEQUENCE [LARGE SCALE GENOMIC DNA]</scope>
    <source>
        <strain evidence="5 6">MIT 09-6949</strain>
    </source>
</reference>
<dbReference type="PROSITE" id="PS00211">
    <property type="entry name" value="ABC_TRANSPORTER_1"/>
    <property type="match status" value="1"/>
</dbReference>
<dbReference type="PANTHER" id="PTHR42794:SF2">
    <property type="entry name" value="ABC TRANSPORTER ATP-BINDING PROTEIN"/>
    <property type="match status" value="1"/>
</dbReference>
<dbReference type="Gene3D" id="3.40.50.300">
    <property type="entry name" value="P-loop containing nucleotide triphosphate hydrolases"/>
    <property type="match status" value="1"/>
</dbReference>
<dbReference type="InterPro" id="IPR003593">
    <property type="entry name" value="AAA+_ATPase"/>
</dbReference>
<comment type="caution">
    <text evidence="5">The sequence shown here is derived from an EMBL/GenBank/DDBJ whole genome shotgun (WGS) entry which is preliminary data.</text>
</comment>
<evidence type="ECO:0000313" key="6">
    <source>
        <dbReference type="Proteomes" id="UP000029733"/>
    </source>
</evidence>
<dbReference type="Proteomes" id="UP000029733">
    <property type="component" value="Unassembled WGS sequence"/>
</dbReference>
<dbReference type="EMBL" id="JRPR02000001">
    <property type="protein sequence ID" value="TLD97263.1"/>
    <property type="molecule type" value="Genomic_DNA"/>
</dbReference>
<evidence type="ECO:0000256" key="2">
    <source>
        <dbReference type="ARBA" id="ARBA00022741"/>
    </source>
</evidence>
<dbReference type="STRING" id="1677920.LS71_01285"/>
<dbReference type="InterPro" id="IPR003439">
    <property type="entry name" value="ABC_transporter-like_ATP-bd"/>
</dbReference>
<keyword evidence="6" id="KW-1185">Reference proteome</keyword>
<evidence type="ECO:0000256" key="1">
    <source>
        <dbReference type="ARBA" id="ARBA00022448"/>
    </source>
</evidence>
<dbReference type="PANTHER" id="PTHR42794">
    <property type="entry name" value="HEMIN IMPORT ATP-BINDING PROTEIN HMUV"/>
    <property type="match status" value="1"/>
</dbReference>
<dbReference type="RefSeq" id="WP_034352581.1">
    <property type="nucleotide sequence ID" value="NZ_JRPR02000001.1"/>
</dbReference>
<dbReference type="FunFam" id="3.40.50.300:FF:000134">
    <property type="entry name" value="Iron-enterobactin ABC transporter ATP-binding protein"/>
    <property type="match status" value="1"/>
</dbReference>
<evidence type="ECO:0000313" key="5">
    <source>
        <dbReference type="EMBL" id="TLD97263.1"/>
    </source>
</evidence>
<feature type="domain" description="ABC transporter" evidence="4">
    <location>
        <begin position="4"/>
        <end position="241"/>
    </location>
</feature>
<dbReference type="GO" id="GO:0005524">
    <property type="term" value="F:ATP binding"/>
    <property type="evidence" value="ECO:0007669"/>
    <property type="project" value="UniProtKB-KW"/>
</dbReference>
<evidence type="ECO:0000256" key="3">
    <source>
        <dbReference type="ARBA" id="ARBA00022840"/>
    </source>
</evidence>
<evidence type="ECO:0000259" key="4">
    <source>
        <dbReference type="PROSITE" id="PS50893"/>
    </source>
</evidence>
<proteinExistence type="predicted"/>
<dbReference type="OrthoDB" id="5515229at2"/>
<keyword evidence="3 5" id="KW-0067">ATP-binding</keyword>
<sequence length="259" mass="28289">MSVIKVENLSFRIRGAQILNNISFSVGKGEFVGILGPNGSGKSTLLKHILGILPVQSGSISLFSKPIATYSIKQLSQLIGFVPQKSHITLPLLVRDVLLMGRYSALKGLFASYSSTDLLDLEQVAKALNIESFLNRDVLSLSGGEFQRVLLARALLKKPKILCLDEPTSALDVNFALELLGQCEAFIKNEGISVVAVLHDVNLAALFCHRILFLKAGRLRYMGASEELLESSILKEIYGIACEVITHKSKPHIIISKEC</sequence>
<accession>A0A4U8TBU5</accession>
<protein>
    <submittedName>
        <fullName evidence="5">ABC transporter ATP-binding protein</fullName>
    </submittedName>
</protein>
<gene>
    <name evidence="5" type="ORF">LS71_000435</name>
</gene>
<dbReference type="PROSITE" id="PS50893">
    <property type="entry name" value="ABC_TRANSPORTER_2"/>
    <property type="match status" value="1"/>
</dbReference>
<dbReference type="InterPro" id="IPR027417">
    <property type="entry name" value="P-loop_NTPase"/>
</dbReference>
<dbReference type="SUPFAM" id="SSF52540">
    <property type="entry name" value="P-loop containing nucleoside triphosphate hydrolases"/>
    <property type="match status" value="1"/>
</dbReference>
<organism evidence="5 6">
    <name type="scientific">Helicobacter jaachi</name>
    <dbReference type="NCBI Taxonomy" id="1677920"/>
    <lineage>
        <taxon>Bacteria</taxon>
        <taxon>Pseudomonadati</taxon>
        <taxon>Campylobacterota</taxon>
        <taxon>Epsilonproteobacteria</taxon>
        <taxon>Campylobacterales</taxon>
        <taxon>Helicobacteraceae</taxon>
        <taxon>Helicobacter</taxon>
    </lineage>
</organism>
<dbReference type="GO" id="GO:0016887">
    <property type="term" value="F:ATP hydrolysis activity"/>
    <property type="evidence" value="ECO:0007669"/>
    <property type="project" value="InterPro"/>
</dbReference>
<dbReference type="SMART" id="SM00382">
    <property type="entry name" value="AAA"/>
    <property type="match status" value="1"/>
</dbReference>
<keyword evidence="1" id="KW-0813">Transport</keyword>
<dbReference type="Pfam" id="PF00005">
    <property type="entry name" value="ABC_tran"/>
    <property type="match status" value="1"/>
</dbReference>
<keyword evidence="2" id="KW-0547">Nucleotide-binding</keyword>
<name>A0A4U8TBU5_9HELI</name>
<dbReference type="AlphaFoldDB" id="A0A4U8TBU5"/>
<dbReference type="CDD" id="cd03214">
    <property type="entry name" value="ABC_Iron-Siderophores_B12_Hemin"/>
    <property type="match status" value="1"/>
</dbReference>